<reference evidence="5" key="1">
    <citation type="submission" date="2024-05" db="EMBL/GenBank/DDBJ databases">
        <title>Alkalihalobacillus sp. strain MEB203 novel alkaliphilic bacterium from Lonar Lake, India.</title>
        <authorList>
            <person name="Joshi A."/>
            <person name="Thite S."/>
            <person name="Mengade P."/>
        </authorList>
    </citation>
    <scope>NUCLEOTIDE SEQUENCE</scope>
    <source>
        <strain evidence="5">MEB 203</strain>
    </source>
</reference>
<dbReference type="InterPro" id="IPR047667">
    <property type="entry name" value="ATPase_ComGA"/>
</dbReference>
<feature type="domain" description="Bacterial type II secretion system protein E" evidence="4">
    <location>
        <begin position="204"/>
        <end position="218"/>
    </location>
</feature>
<evidence type="ECO:0000259" key="4">
    <source>
        <dbReference type="PROSITE" id="PS00662"/>
    </source>
</evidence>
<evidence type="ECO:0000256" key="1">
    <source>
        <dbReference type="ARBA" id="ARBA00006611"/>
    </source>
</evidence>
<protein>
    <submittedName>
        <fullName evidence="5">Competence type IV pilus ATPase ComGA</fullName>
    </submittedName>
</protein>
<evidence type="ECO:0000313" key="6">
    <source>
        <dbReference type="Proteomes" id="UP001148125"/>
    </source>
</evidence>
<dbReference type="NCBIfam" id="NF041000">
    <property type="entry name" value="ATPase_ComGA"/>
    <property type="match status" value="1"/>
</dbReference>
<dbReference type="CDD" id="cd01129">
    <property type="entry name" value="PulE-GspE-like"/>
    <property type="match status" value="1"/>
</dbReference>
<dbReference type="Gene3D" id="3.30.450.90">
    <property type="match status" value="1"/>
</dbReference>
<keyword evidence="3" id="KW-0067">ATP-binding</keyword>
<proteinExistence type="inferred from homology"/>
<evidence type="ECO:0000313" key="5">
    <source>
        <dbReference type="EMBL" id="MDE5413971.1"/>
    </source>
</evidence>
<dbReference type="EMBL" id="JAOTPO010000006">
    <property type="protein sequence ID" value="MDE5413971.1"/>
    <property type="molecule type" value="Genomic_DNA"/>
</dbReference>
<accession>A0ABT5VFM6</accession>
<name>A0ABT5VFM6_9BACI</name>
<dbReference type="PROSITE" id="PS00662">
    <property type="entry name" value="T2SP_E"/>
    <property type="match status" value="1"/>
</dbReference>
<comment type="caution">
    <text evidence="5">The sequence shown here is derived from an EMBL/GenBank/DDBJ whole genome shotgun (WGS) entry which is preliminary data.</text>
</comment>
<sequence length="357" mass="40408">MEEIEYKSTYILNEAARRKASDIHLVPNRMDAYIYFRIHQSLQFFEKVSVKVCEKLISHFKFSAAMDIGEKRKPQNGSLEFIFESRPISLRLSTIPTPFQESLVIRLLPQDETLALEQLPLFPQDSLTLKQLIKKRSGLIIITGPTGSGKTTTLYSMMLAVKQSQPINIVTLEDPIEKRTEGLIQMEINDKAGITYDEGLKAILRHDPDIIMVGEIRDNVTAQLAVRSAMTGHLVLSTMHTNDTVGAIYRLLELGIPKHDIELTLAGVVTQRLVERKCPLCGESCSSFCDKINDHKITAVYEMLFGSNLVIAKYNIFHNQPFSNSFRTLQKQLVKAYALGFITHRSLERYGEISEMG</sequence>
<dbReference type="Proteomes" id="UP001148125">
    <property type="component" value="Unassembled WGS sequence"/>
</dbReference>
<dbReference type="InterPro" id="IPR003593">
    <property type="entry name" value="AAA+_ATPase"/>
</dbReference>
<dbReference type="SUPFAM" id="SSF52540">
    <property type="entry name" value="P-loop containing nucleoside triphosphate hydrolases"/>
    <property type="match status" value="1"/>
</dbReference>
<dbReference type="Pfam" id="PF00437">
    <property type="entry name" value="T2SSE"/>
    <property type="match status" value="1"/>
</dbReference>
<dbReference type="InterPro" id="IPR001482">
    <property type="entry name" value="T2SS/T4SS_dom"/>
</dbReference>
<comment type="similarity">
    <text evidence="1">Belongs to the GSP E family.</text>
</comment>
<dbReference type="Gene3D" id="3.40.50.300">
    <property type="entry name" value="P-loop containing nucleotide triphosphate hydrolases"/>
    <property type="match status" value="1"/>
</dbReference>
<organism evidence="5 6">
    <name type="scientific">Alkalihalobacterium chitinilyticum</name>
    <dbReference type="NCBI Taxonomy" id="2980103"/>
    <lineage>
        <taxon>Bacteria</taxon>
        <taxon>Bacillati</taxon>
        <taxon>Bacillota</taxon>
        <taxon>Bacilli</taxon>
        <taxon>Bacillales</taxon>
        <taxon>Bacillaceae</taxon>
        <taxon>Alkalihalobacterium</taxon>
    </lineage>
</organism>
<evidence type="ECO:0000256" key="3">
    <source>
        <dbReference type="ARBA" id="ARBA00022840"/>
    </source>
</evidence>
<evidence type="ECO:0000256" key="2">
    <source>
        <dbReference type="ARBA" id="ARBA00022741"/>
    </source>
</evidence>
<dbReference type="SMART" id="SM00382">
    <property type="entry name" value="AAA"/>
    <property type="match status" value="1"/>
</dbReference>
<gene>
    <name evidence="5" type="primary">comGA</name>
    <name evidence="5" type="ORF">N7Z68_11320</name>
</gene>
<dbReference type="RefSeq" id="WP_275118580.1">
    <property type="nucleotide sequence ID" value="NZ_JAOTPO010000006.1"/>
</dbReference>
<keyword evidence="6" id="KW-1185">Reference proteome</keyword>
<dbReference type="PANTHER" id="PTHR30258">
    <property type="entry name" value="TYPE II SECRETION SYSTEM PROTEIN GSPE-RELATED"/>
    <property type="match status" value="1"/>
</dbReference>
<keyword evidence="2" id="KW-0547">Nucleotide-binding</keyword>
<dbReference type="PANTHER" id="PTHR30258:SF2">
    <property type="entry name" value="COMG OPERON PROTEIN 1"/>
    <property type="match status" value="1"/>
</dbReference>
<dbReference type="InterPro" id="IPR027417">
    <property type="entry name" value="P-loop_NTPase"/>
</dbReference>